<comment type="caution">
    <text evidence="3">The sequence shown here is derived from an EMBL/GenBank/DDBJ whole genome shotgun (WGS) entry which is preliminary data.</text>
</comment>
<gene>
    <name evidence="3" type="ORF">Q9L58_005651</name>
</gene>
<feature type="domain" description="HNH nuclease" evidence="2">
    <location>
        <begin position="210"/>
        <end position="309"/>
    </location>
</feature>
<proteinExistence type="predicted"/>
<evidence type="ECO:0000313" key="3">
    <source>
        <dbReference type="EMBL" id="KAL0635443.1"/>
    </source>
</evidence>
<accession>A0ABR3GHL3</accession>
<reference evidence="3 4" key="1">
    <citation type="submission" date="2024-02" db="EMBL/GenBank/DDBJ databases">
        <title>Discinaceae phylogenomics.</title>
        <authorList>
            <person name="Dirks A.C."/>
            <person name="James T.Y."/>
        </authorList>
    </citation>
    <scope>NUCLEOTIDE SEQUENCE [LARGE SCALE GENOMIC DNA]</scope>
    <source>
        <strain evidence="3 4">ACD0624</strain>
    </source>
</reference>
<evidence type="ECO:0000256" key="1">
    <source>
        <dbReference type="SAM" id="MobiDB-lite"/>
    </source>
</evidence>
<evidence type="ECO:0000313" key="4">
    <source>
        <dbReference type="Proteomes" id="UP001447188"/>
    </source>
</evidence>
<name>A0ABR3GHL3_9PEZI</name>
<organism evidence="3 4">
    <name type="scientific">Discina gigas</name>
    <dbReference type="NCBI Taxonomy" id="1032678"/>
    <lineage>
        <taxon>Eukaryota</taxon>
        <taxon>Fungi</taxon>
        <taxon>Dikarya</taxon>
        <taxon>Ascomycota</taxon>
        <taxon>Pezizomycotina</taxon>
        <taxon>Pezizomycetes</taxon>
        <taxon>Pezizales</taxon>
        <taxon>Discinaceae</taxon>
        <taxon>Discina</taxon>
    </lineage>
</organism>
<evidence type="ECO:0000259" key="2">
    <source>
        <dbReference type="Pfam" id="PF13391"/>
    </source>
</evidence>
<sequence length="428" mass="46955">MSRQHDPPPSFTVDPQTPSRRVRHQSSLEHVFNFTLASPKPTREQSTDAYALYNEILNDCEEAGLFLPSGDDADGGEKVYLHNLFRALVCFCPTHPGRINIVRMILHGLFCADKVSIEERSLGSILPLARTWRTATEHERQPIYRILETVAADFLLGFFVPLCAQASATLHVSGILSPPTAAATISPSQGTPHRLQGLQRTCLLRDGNRCVVTGHLDKEVFNRLQRRGQTIPGTFGVQTQAAHIIPHSLNSVRAGDALTRGKTFVWQILNMFDSGISTELEGPLIDSPANAFILATELHDEFGRLRCYFEEVVPGSYEFRKTRFATTLSPAADAKASRLTFVNHEPEETRWADLPSSRLLKLHAACCKMVEMAGAADYVDWAVGDLKRMEEGGTLAADGTSDVGMLLLTRGLAGWGGCVDGAWSDVGA</sequence>
<dbReference type="InterPro" id="IPR003615">
    <property type="entry name" value="HNH_nuc"/>
</dbReference>
<dbReference type="EMBL" id="JBBBZM010000070">
    <property type="protein sequence ID" value="KAL0635443.1"/>
    <property type="molecule type" value="Genomic_DNA"/>
</dbReference>
<keyword evidence="4" id="KW-1185">Reference proteome</keyword>
<feature type="region of interest" description="Disordered" evidence="1">
    <location>
        <begin position="1"/>
        <end position="20"/>
    </location>
</feature>
<dbReference type="Pfam" id="PF13391">
    <property type="entry name" value="HNH_2"/>
    <property type="match status" value="1"/>
</dbReference>
<dbReference type="Proteomes" id="UP001447188">
    <property type="component" value="Unassembled WGS sequence"/>
</dbReference>
<protein>
    <recommendedName>
        <fullName evidence="2">HNH nuclease domain-containing protein</fullName>
    </recommendedName>
</protein>